<gene>
    <name evidence="4" type="ORF">Sspor_75440</name>
</gene>
<evidence type="ECO:0000256" key="1">
    <source>
        <dbReference type="SAM" id="MobiDB-lite"/>
    </source>
</evidence>
<dbReference type="Pfam" id="PF01471">
    <property type="entry name" value="PG_binding_1"/>
    <property type="match status" value="1"/>
</dbReference>
<feature type="compositionally biased region" description="Pro residues" evidence="1">
    <location>
        <begin position="163"/>
        <end position="178"/>
    </location>
</feature>
<accession>A0ABQ3TNN6</accession>
<comment type="caution">
    <text evidence="4">The sequence shown here is derived from an EMBL/GenBank/DDBJ whole genome shotgun (WGS) entry which is preliminary data.</text>
</comment>
<dbReference type="InterPro" id="IPR036366">
    <property type="entry name" value="PGBDSf"/>
</dbReference>
<protein>
    <recommendedName>
        <fullName evidence="3">Peptidoglycan binding-like domain-containing protein</fullName>
    </recommendedName>
</protein>
<evidence type="ECO:0000313" key="5">
    <source>
        <dbReference type="Proteomes" id="UP000608522"/>
    </source>
</evidence>
<sequence length="248" mass="24958">MRQDPDESGTVPDDHLLVRPYVGPSGPPPQSAAPGPAWPQTGPLAFPGPAHVQGRHAPAGPPAPAPVPAAGRGRRSRLPFAVLTLLALSAVGALVLLLGDADPQPPRAGAPAELSVPVLPAHGPDSVADADAPGSTASVPSPTASASVSPTPSREPEASASPSPKPPSSPSPSAPSPPVSSGTLRMGDSGPEVRDLQELLRGQGFTYVSVTGVYDNQTKRGVGQLQRDRSIKGDSPGVYGPATQAAMR</sequence>
<feature type="region of interest" description="Disordered" evidence="1">
    <location>
        <begin position="1"/>
        <end position="73"/>
    </location>
</feature>
<feature type="domain" description="Peptidoglycan binding-like" evidence="3">
    <location>
        <begin position="189"/>
        <end position="247"/>
    </location>
</feature>
<feature type="compositionally biased region" description="Low complexity" evidence="1">
    <location>
        <begin position="135"/>
        <end position="162"/>
    </location>
</feature>
<organism evidence="4 5">
    <name type="scientific">Streptomyces spororaveus</name>
    <dbReference type="NCBI Taxonomy" id="284039"/>
    <lineage>
        <taxon>Bacteria</taxon>
        <taxon>Bacillati</taxon>
        <taxon>Actinomycetota</taxon>
        <taxon>Actinomycetes</taxon>
        <taxon>Kitasatosporales</taxon>
        <taxon>Streptomycetaceae</taxon>
        <taxon>Streptomyces</taxon>
    </lineage>
</organism>
<dbReference type="RefSeq" id="WP_202203012.1">
    <property type="nucleotide sequence ID" value="NZ_BAAATO010000003.1"/>
</dbReference>
<keyword evidence="2" id="KW-1133">Transmembrane helix</keyword>
<dbReference type="InterPro" id="IPR002477">
    <property type="entry name" value="Peptidoglycan-bd-like"/>
</dbReference>
<name>A0ABQ3TNN6_9ACTN</name>
<evidence type="ECO:0000313" key="4">
    <source>
        <dbReference type="EMBL" id="GHI81983.1"/>
    </source>
</evidence>
<reference evidence="5" key="1">
    <citation type="submission" date="2023-07" db="EMBL/GenBank/DDBJ databases">
        <title>Whole genome shotgun sequence of Streptomyces spororaveus NBRC 15456.</title>
        <authorList>
            <person name="Komaki H."/>
            <person name="Tamura T."/>
        </authorList>
    </citation>
    <scope>NUCLEOTIDE SEQUENCE [LARGE SCALE GENOMIC DNA]</scope>
    <source>
        <strain evidence="5">NBRC 15456</strain>
    </source>
</reference>
<proteinExistence type="predicted"/>
<evidence type="ECO:0000256" key="2">
    <source>
        <dbReference type="SAM" id="Phobius"/>
    </source>
</evidence>
<feature type="region of interest" description="Disordered" evidence="1">
    <location>
        <begin position="106"/>
        <end position="196"/>
    </location>
</feature>
<evidence type="ECO:0000259" key="3">
    <source>
        <dbReference type="Pfam" id="PF01471"/>
    </source>
</evidence>
<feature type="transmembrane region" description="Helical" evidence="2">
    <location>
        <begin position="78"/>
        <end position="98"/>
    </location>
</feature>
<dbReference type="Proteomes" id="UP000608522">
    <property type="component" value="Unassembled WGS sequence"/>
</dbReference>
<keyword evidence="2" id="KW-0472">Membrane</keyword>
<dbReference type="EMBL" id="BNED01000005">
    <property type="protein sequence ID" value="GHI81983.1"/>
    <property type="molecule type" value="Genomic_DNA"/>
</dbReference>
<dbReference type="Gene3D" id="1.10.101.10">
    <property type="entry name" value="PGBD-like superfamily/PGBD"/>
    <property type="match status" value="1"/>
</dbReference>
<dbReference type="SUPFAM" id="SSF47090">
    <property type="entry name" value="PGBD-like"/>
    <property type="match status" value="1"/>
</dbReference>
<keyword evidence="5" id="KW-1185">Reference proteome</keyword>
<dbReference type="InterPro" id="IPR036365">
    <property type="entry name" value="PGBD-like_sf"/>
</dbReference>
<keyword evidence="2" id="KW-0812">Transmembrane</keyword>
<feature type="region of interest" description="Disordered" evidence="1">
    <location>
        <begin position="219"/>
        <end position="248"/>
    </location>
</feature>